<sequence length="365" mass="39918">MPTSSPSLLPHVLVSPCTLVLHIIPSCPTFLALTLHPSLSILAVGARARVSYPPRQVRELWLGGRELAGGVGRARGRTRKDKGEGKGRGERMHGVGGGGTVEHPEVEAGVRVLRREREGEGASIELGTSRRPCYCHSPPVLTTFTPHVLISPPMARGRRRCLVPPKHGIFKTFRGVVVVMHLVEGLLHVNEDVVCVAECALEQEKGLGGWERRRQRVGADSGGGWGGLGRERVRIREGEGWWRKGPSLRKRLVPTVQSQMMEGSASNRQNGMAVRCISVAHFILDYEQNPDGGMTILVGVGSGKREDQGEIVRSGQESRIREALGTAEVLCCQYLTYAPPYVCLFRGPWAEQNDERQQGTGAPRM</sequence>
<gene>
    <name evidence="2" type="ORF">FA13DRAFT_1712419</name>
</gene>
<evidence type="ECO:0000313" key="3">
    <source>
        <dbReference type="Proteomes" id="UP000298030"/>
    </source>
</evidence>
<evidence type="ECO:0000256" key="1">
    <source>
        <dbReference type="SAM" id="MobiDB-lite"/>
    </source>
</evidence>
<reference evidence="2 3" key="1">
    <citation type="journal article" date="2019" name="Nat. Ecol. Evol.">
        <title>Megaphylogeny resolves global patterns of mushroom evolution.</title>
        <authorList>
            <person name="Varga T."/>
            <person name="Krizsan K."/>
            <person name="Foldi C."/>
            <person name="Dima B."/>
            <person name="Sanchez-Garcia M."/>
            <person name="Sanchez-Ramirez S."/>
            <person name="Szollosi G.J."/>
            <person name="Szarkandi J.G."/>
            <person name="Papp V."/>
            <person name="Albert L."/>
            <person name="Andreopoulos W."/>
            <person name="Angelini C."/>
            <person name="Antonin V."/>
            <person name="Barry K.W."/>
            <person name="Bougher N.L."/>
            <person name="Buchanan P."/>
            <person name="Buyck B."/>
            <person name="Bense V."/>
            <person name="Catcheside P."/>
            <person name="Chovatia M."/>
            <person name="Cooper J."/>
            <person name="Damon W."/>
            <person name="Desjardin D."/>
            <person name="Finy P."/>
            <person name="Geml J."/>
            <person name="Haridas S."/>
            <person name="Hughes K."/>
            <person name="Justo A."/>
            <person name="Karasinski D."/>
            <person name="Kautmanova I."/>
            <person name="Kiss B."/>
            <person name="Kocsube S."/>
            <person name="Kotiranta H."/>
            <person name="LaButti K.M."/>
            <person name="Lechner B.E."/>
            <person name="Liimatainen K."/>
            <person name="Lipzen A."/>
            <person name="Lukacs Z."/>
            <person name="Mihaltcheva S."/>
            <person name="Morgado L.N."/>
            <person name="Niskanen T."/>
            <person name="Noordeloos M.E."/>
            <person name="Ohm R.A."/>
            <person name="Ortiz-Santana B."/>
            <person name="Ovrebo C."/>
            <person name="Racz N."/>
            <person name="Riley R."/>
            <person name="Savchenko A."/>
            <person name="Shiryaev A."/>
            <person name="Soop K."/>
            <person name="Spirin V."/>
            <person name="Szebenyi C."/>
            <person name="Tomsovsky M."/>
            <person name="Tulloss R.E."/>
            <person name="Uehling J."/>
            <person name="Grigoriev I.V."/>
            <person name="Vagvolgyi C."/>
            <person name="Papp T."/>
            <person name="Martin F.M."/>
            <person name="Miettinen O."/>
            <person name="Hibbett D.S."/>
            <person name="Nagy L.G."/>
        </authorList>
    </citation>
    <scope>NUCLEOTIDE SEQUENCE [LARGE SCALE GENOMIC DNA]</scope>
    <source>
        <strain evidence="2 3">FP101781</strain>
    </source>
</reference>
<keyword evidence="3" id="KW-1185">Reference proteome</keyword>
<comment type="caution">
    <text evidence="2">The sequence shown here is derived from an EMBL/GenBank/DDBJ whole genome shotgun (WGS) entry which is preliminary data.</text>
</comment>
<dbReference type="Proteomes" id="UP000298030">
    <property type="component" value="Unassembled WGS sequence"/>
</dbReference>
<dbReference type="AlphaFoldDB" id="A0A4Y7T0N6"/>
<organism evidence="2 3">
    <name type="scientific">Coprinellus micaceus</name>
    <name type="common">Glistening ink-cap mushroom</name>
    <name type="synonym">Coprinus micaceus</name>
    <dbReference type="NCBI Taxonomy" id="71717"/>
    <lineage>
        <taxon>Eukaryota</taxon>
        <taxon>Fungi</taxon>
        <taxon>Dikarya</taxon>
        <taxon>Basidiomycota</taxon>
        <taxon>Agaricomycotina</taxon>
        <taxon>Agaricomycetes</taxon>
        <taxon>Agaricomycetidae</taxon>
        <taxon>Agaricales</taxon>
        <taxon>Agaricineae</taxon>
        <taxon>Psathyrellaceae</taxon>
        <taxon>Coprinellus</taxon>
    </lineage>
</organism>
<evidence type="ECO:0000313" key="2">
    <source>
        <dbReference type="EMBL" id="TEB27703.1"/>
    </source>
</evidence>
<feature type="compositionally biased region" description="Basic and acidic residues" evidence="1">
    <location>
        <begin position="81"/>
        <end position="93"/>
    </location>
</feature>
<name>A0A4Y7T0N6_COPMI</name>
<feature type="region of interest" description="Disordered" evidence="1">
    <location>
        <begin position="72"/>
        <end position="101"/>
    </location>
</feature>
<proteinExistence type="predicted"/>
<protein>
    <submittedName>
        <fullName evidence="2">Uncharacterized protein</fullName>
    </submittedName>
</protein>
<accession>A0A4Y7T0N6</accession>
<dbReference type="EMBL" id="QPFP01000038">
    <property type="protein sequence ID" value="TEB27703.1"/>
    <property type="molecule type" value="Genomic_DNA"/>
</dbReference>